<evidence type="ECO:0000256" key="2">
    <source>
        <dbReference type="ARBA" id="ARBA00022737"/>
    </source>
</evidence>
<dbReference type="GO" id="GO:0005814">
    <property type="term" value="C:centriole"/>
    <property type="evidence" value="ECO:0007669"/>
    <property type="project" value="TreeGrafter"/>
</dbReference>
<dbReference type="GO" id="GO:0036064">
    <property type="term" value="C:ciliary basal body"/>
    <property type="evidence" value="ECO:0007669"/>
    <property type="project" value="TreeGrafter"/>
</dbReference>
<keyword evidence="1 3" id="KW-0853">WD repeat</keyword>
<evidence type="ECO:0000259" key="5">
    <source>
        <dbReference type="Pfam" id="PF23760"/>
    </source>
</evidence>
<reference evidence="6" key="1">
    <citation type="submission" date="2013-12" db="EMBL/GenBank/DDBJ databases">
        <title>The Genome Sequence of Aphanomyces invadans NJM9701.</title>
        <authorList>
            <consortium name="The Broad Institute Genomics Platform"/>
            <person name="Russ C."/>
            <person name="Tyler B."/>
            <person name="van West P."/>
            <person name="Dieguez-Uribeondo J."/>
            <person name="Young S.K."/>
            <person name="Zeng Q."/>
            <person name="Gargeya S."/>
            <person name="Fitzgerald M."/>
            <person name="Abouelleil A."/>
            <person name="Alvarado L."/>
            <person name="Chapman S.B."/>
            <person name="Gainer-Dewar J."/>
            <person name="Goldberg J."/>
            <person name="Griggs A."/>
            <person name="Gujja S."/>
            <person name="Hansen M."/>
            <person name="Howarth C."/>
            <person name="Imamovic A."/>
            <person name="Ireland A."/>
            <person name="Larimer J."/>
            <person name="McCowan C."/>
            <person name="Murphy C."/>
            <person name="Pearson M."/>
            <person name="Poon T.W."/>
            <person name="Priest M."/>
            <person name="Roberts A."/>
            <person name="Saif S."/>
            <person name="Shea T."/>
            <person name="Sykes S."/>
            <person name="Wortman J."/>
            <person name="Nusbaum C."/>
            <person name="Birren B."/>
        </authorList>
    </citation>
    <scope>NUCLEOTIDE SEQUENCE [LARGE SCALE GENOMIC DNA]</scope>
    <source>
        <strain evidence="6">NJM9701</strain>
    </source>
</reference>
<dbReference type="SUPFAM" id="SSF50978">
    <property type="entry name" value="WD40 repeat-like"/>
    <property type="match status" value="1"/>
</dbReference>
<keyword evidence="2" id="KW-0677">Repeat</keyword>
<name>A0A024T8Y1_9STRA</name>
<dbReference type="GO" id="GO:0043015">
    <property type="term" value="F:gamma-tubulin binding"/>
    <property type="evidence" value="ECO:0007669"/>
    <property type="project" value="TreeGrafter"/>
</dbReference>
<protein>
    <recommendedName>
        <fullName evidence="5">DDB1- and CUL4-associated factor 12 beta-propeller domain-containing protein</fullName>
    </recommendedName>
</protein>
<dbReference type="GO" id="GO:0000278">
    <property type="term" value="P:mitotic cell cycle"/>
    <property type="evidence" value="ECO:0007669"/>
    <property type="project" value="TreeGrafter"/>
</dbReference>
<dbReference type="GO" id="GO:0000922">
    <property type="term" value="C:spindle pole"/>
    <property type="evidence" value="ECO:0007669"/>
    <property type="project" value="TreeGrafter"/>
</dbReference>
<accession>A0A024T8Y1</accession>
<dbReference type="GO" id="GO:0007020">
    <property type="term" value="P:microtubule nucleation"/>
    <property type="evidence" value="ECO:0007669"/>
    <property type="project" value="TreeGrafter"/>
</dbReference>
<proteinExistence type="predicted"/>
<dbReference type="EMBL" id="KI914029">
    <property type="protein sequence ID" value="ETV90615.1"/>
    <property type="molecule type" value="Genomic_DNA"/>
</dbReference>
<dbReference type="STRING" id="157072.A0A024T8Y1"/>
<dbReference type="Pfam" id="PF00400">
    <property type="entry name" value="WD40"/>
    <property type="match status" value="1"/>
</dbReference>
<dbReference type="PROSITE" id="PS50294">
    <property type="entry name" value="WD_REPEATS_REGION"/>
    <property type="match status" value="1"/>
</dbReference>
<dbReference type="GO" id="GO:0005737">
    <property type="term" value="C:cytoplasm"/>
    <property type="evidence" value="ECO:0007669"/>
    <property type="project" value="TreeGrafter"/>
</dbReference>
<feature type="repeat" description="WD" evidence="3">
    <location>
        <begin position="74"/>
        <end position="115"/>
    </location>
</feature>
<dbReference type="InterPro" id="IPR036322">
    <property type="entry name" value="WD40_repeat_dom_sf"/>
</dbReference>
<sequence length="489" mass="52722">MFLAAACGNAVHVYDIDGGTLREGRKICSNIEATCAVWNHNNRILVSAFANGLISINSLTSQRDATVFNLQEGSSGVDMRVNSLHLSAGSRYLISGGTDRAVRVWDLKRQQLKHAFSACNSAIRSVTFTGQTDEFIVAGCESGDIYLYHTQQGIAAGMCRDREDASAIQAVQSSTHPFVRNKLGTVQMSGTLRLWDITTASQTSSFPRLHWAPSTCIAFSPVHKHLVATGGLDKRVVFCDMGVQKEINCLESPYAVTTMSMHANGHLITTGTSTGHVLLYDLRGATKPLAIVEPCGAQAAAGAAMPSVQWIQFSQDRMKDGDASMASSSSASMKKAKSFHMQTLQTSLLNLVPSSASLDGASDDRLKSSLSTKGRSAALPLATLAGLSGAAPVGKLSDPLPSTSDPTPANLTAGEASSESIAWLRQELHDLRDGLSEQIQLVHLEVLRQHQTQQTELANAMHELKLQMAQLLAENQHLRRENERLKHIF</sequence>
<dbReference type="PROSITE" id="PS50082">
    <property type="entry name" value="WD_REPEATS_2"/>
    <property type="match status" value="1"/>
</dbReference>
<evidence type="ECO:0000256" key="4">
    <source>
        <dbReference type="SAM" id="Coils"/>
    </source>
</evidence>
<dbReference type="GO" id="GO:0005813">
    <property type="term" value="C:centrosome"/>
    <property type="evidence" value="ECO:0007669"/>
    <property type="project" value="TreeGrafter"/>
</dbReference>
<dbReference type="Pfam" id="PF23760">
    <property type="entry name" value="Beta-prop_DCAF12"/>
    <property type="match status" value="1"/>
</dbReference>
<dbReference type="PANTHER" id="PTHR44414">
    <property type="entry name" value="PROTEIN NEDD1"/>
    <property type="match status" value="1"/>
</dbReference>
<dbReference type="OrthoDB" id="1602884at2759"/>
<dbReference type="Gene3D" id="2.130.10.10">
    <property type="entry name" value="YVTN repeat-like/Quinoprotein amine dehydrogenase"/>
    <property type="match status" value="2"/>
</dbReference>
<organism evidence="6">
    <name type="scientific">Aphanomyces invadans</name>
    <dbReference type="NCBI Taxonomy" id="157072"/>
    <lineage>
        <taxon>Eukaryota</taxon>
        <taxon>Sar</taxon>
        <taxon>Stramenopiles</taxon>
        <taxon>Oomycota</taxon>
        <taxon>Saprolegniomycetes</taxon>
        <taxon>Saprolegniales</taxon>
        <taxon>Verrucalvaceae</taxon>
        <taxon>Aphanomyces</taxon>
    </lineage>
</organism>
<dbReference type="PROSITE" id="PS00678">
    <property type="entry name" value="WD_REPEATS_1"/>
    <property type="match status" value="1"/>
</dbReference>
<dbReference type="InterPro" id="IPR052818">
    <property type="entry name" value="NEDD1_Spindle_Assembly"/>
</dbReference>
<feature type="domain" description="DDB1- and CUL4-associated factor 12 beta-propeller" evidence="5">
    <location>
        <begin position="170"/>
        <end position="284"/>
    </location>
</feature>
<dbReference type="InterPro" id="IPR019775">
    <property type="entry name" value="WD40_repeat_CS"/>
</dbReference>
<dbReference type="InterPro" id="IPR015943">
    <property type="entry name" value="WD40/YVTN_repeat-like_dom_sf"/>
</dbReference>
<dbReference type="InterPro" id="IPR001680">
    <property type="entry name" value="WD40_rpt"/>
</dbReference>
<dbReference type="eggNOG" id="KOG4378">
    <property type="taxonomic scope" value="Eukaryota"/>
</dbReference>
<dbReference type="GeneID" id="20091700"/>
<gene>
    <name evidence="6" type="ORF">H310_14650</name>
</gene>
<evidence type="ECO:0000313" key="6">
    <source>
        <dbReference type="EMBL" id="ETV90615.1"/>
    </source>
</evidence>
<feature type="coiled-coil region" evidence="4">
    <location>
        <begin position="447"/>
        <end position="488"/>
    </location>
</feature>
<keyword evidence="4" id="KW-0175">Coiled coil</keyword>
<dbReference type="SMART" id="SM00320">
    <property type="entry name" value="WD40"/>
    <property type="match status" value="5"/>
</dbReference>
<dbReference type="RefSeq" id="XP_008880768.1">
    <property type="nucleotide sequence ID" value="XM_008882546.1"/>
</dbReference>
<dbReference type="AlphaFoldDB" id="A0A024T8Y1"/>
<dbReference type="InterPro" id="IPR056151">
    <property type="entry name" value="Beta-prop_DCAF12"/>
</dbReference>
<dbReference type="PANTHER" id="PTHR44414:SF1">
    <property type="entry name" value="PROTEIN NEDD1"/>
    <property type="match status" value="1"/>
</dbReference>
<evidence type="ECO:0000256" key="3">
    <source>
        <dbReference type="PROSITE-ProRule" id="PRU00221"/>
    </source>
</evidence>
<dbReference type="VEuPathDB" id="FungiDB:H310_14650"/>
<evidence type="ECO:0000256" key="1">
    <source>
        <dbReference type="ARBA" id="ARBA00022574"/>
    </source>
</evidence>